<gene>
    <name evidence="2" type="ORF">HME7025_00921</name>
</gene>
<dbReference type="OrthoDB" id="9929838at2"/>
<evidence type="ECO:0000313" key="2">
    <source>
        <dbReference type="EMBL" id="AWL08790.1"/>
    </source>
</evidence>
<dbReference type="EMBL" id="CP029346">
    <property type="protein sequence ID" value="AWL08790.1"/>
    <property type="molecule type" value="Genomic_DNA"/>
</dbReference>
<dbReference type="RefSeq" id="WP_109322516.1">
    <property type="nucleotide sequence ID" value="NZ_CP029346.1"/>
</dbReference>
<protein>
    <submittedName>
        <fullName evidence="2">Uncharacterized protein</fullName>
    </submittedName>
</protein>
<feature type="compositionally biased region" description="Polar residues" evidence="1">
    <location>
        <begin position="299"/>
        <end position="314"/>
    </location>
</feature>
<organism evidence="2 3">
    <name type="scientific">Aquirufa nivalisilvae</name>
    <dbReference type="NCBI Taxonomy" id="2516557"/>
    <lineage>
        <taxon>Bacteria</taxon>
        <taxon>Pseudomonadati</taxon>
        <taxon>Bacteroidota</taxon>
        <taxon>Cytophagia</taxon>
        <taxon>Cytophagales</taxon>
        <taxon>Flectobacillaceae</taxon>
        <taxon>Aquirufa</taxon>
    </lineage>
</organism>
<evidence type="ECO:0000313" key="3">
    <source>
        <dbReference type="Proteomes" id="UP000245468"/>
    </source>
</evidence>
<feature type="compositionally biased region" description="Polar residues" evidence="1">
    <location>
        <begin position="237"/>
        <end position="253"/>
    </location>
</feature>
<name>A0A2S2DUR8_9BACT</name>
<feature type="region of interest" description="Disordered" evidence="1">
    <location>
        <begin position="223"/>
        <end position="340"/>
    </location>
</feature>
<dbReference type="PROSITE" id="PS51257">
    <property type="entry name" value="PROKAR_LIPOPROTEIN"/>
    <property type="match status" value="1"/>
</dbReference>
<keyword evidence="3" id="KW-1185">Reference proteome</keyword>
<reference evidence="3" key="1">
    <citation type="submission" date="2018-05" db="EMBL/GenBank/DDBJ databases">
        <title>Pseudarcicella sp. HME7025 Genome sequencing and assembly.</title>
        <authorList>
            <person name="Kim H."/>
            <person name="Kang H."/>
            <person name="Joh K."/>
        </authorList>
    </citation>
    <scope>NUCLEOTIDE SEQUENCE [LARGE SCALE GENOMIC DNA]</scope>
    <source>
        <strain evidence="3">HME7025</strain>
    </source>
</reference>
<evidence type="ECO:0000256" key="1">
    <source>
        <dbReference type="SAM" id="MobiDB-lite"/>
    </source>
</evidence>
<sequence length="340" mass="37826">MKNQLIILSFLGIAALFQGCVTIQVSPSGEVAKKQFASDDLYDVPQRAVASTKKVKSDYLNFDDNTVVIEEEEGIAEQSTYLNSRSVYNYNNSVNPNTYNQVYNSGYNAGFNTASSWNNWYVNPMISFGYGFGSRWYSPLSSYNMMMNPYYSAYGMMYDPFYYGSSFGFGSVYGFNSYRYYDPFYNPWSFYNPYRNFGGVVYNNYNYYNSLGSSGYNYNNTTVDPPRKVNYGPRDAASSNRGSYGDSFSNTPRSGNNYYNSQGSNQPSTYSNRSAGTQSYERSAAPRRNSNVEYRYAEPSQSRQVESFSRPSYNSGGGSYGGGGSSSGGGGGGGSSRGPR</sequence>
<proteinExistence type="predicted"/>
<feature type="compositionally biased region" description="Low complexity" evidence="1">
    <location>
        <begin position="254"/>
        <end position="268"/>
    </location>
</feature>
<dbReference type="KEGG" id="psez:HME7025_00921"/>
<dbReference type="AlphaFoldDB" id="A0A2S2DUR8"/>
<feature type="compositionally biased region" description="Gly residues" evidence="1">
    <location>
        <begin position="315"/>
        <end position="340"/>
    </location>
</feature>
<dbReference type="Proteomes" id="UP000245468">
    <property type="component" value="Chromosome"/>
</dbReference>
<accession>A0A2S2DUR8</accession>
<feature type="compositionally biased region" description="Polar residues" evidence="1">
    <location>
        <begin position="269"/>
        <end position="281"/>
    </location>
</feature>